<keyword evidence="2" id="KW-1185">Reference proteome</keyword>
<proteinExistence type="predicted"/>
<accession>A0A7V7TWK9</accession>
<comment type="caution">
    <text evidence="1">The sequence shown here is derived from an EMBL/GenBank/DDBJ whole genome shotgun (WGS) entry which is preliminary data.</text>
</comment>
<organism evidence="1 2">
    <name type="scientific">Plantimonas leprariae</name>
    <dbReference type="NCBI Taxonomy" id="2615207"/>
    <lineage>
        <taxon>Bacteria</taxon>
        <taxon>Pseudomonadati</taxon>
        <taxon>Pseudomonadota</taxon>
        <taxon>Alphaproteobacteria</taxon>
        <taxon>Hyphomicrobiales</taxon>
        <taxon>Aurantimonadaceae</taxon>
        <taxon>Plantimonas</taxon>
    </lineage>
</organism>
<dbReference type="Proteomes" id="UP000432089">
    <property type="component" value="Unassembled WGS sequence"/>
</dbReference>
<protein>
    <submittedName>
        <fullName evidence="1">Uncharacterized protein</fullName>
    </submittedName>
</protein>
<evidence type="ECO:0000313" key="1">
    <source>
        <dbReference type="EMBL" id="KAB0680083.1"/>
    </source>
</evidence>
<reference evidence="1 2" key="1">
    <citation type="submission" date="2019-09" db="EMBL/GenBank/DDBJ databases">
        <title>YIM 132180 draft genome.</title>
        <authorList>
            <person name="Zhang K."/>
        </authorList>
    </citation>
    <scope>NUCLEOTIDE SEQUENCE [LARGE SCALE GENOMIC DNA]</scope>
    <source>
        <strain evidence="1 2">YIM 132180</strain>
    </source>
</reference>
<gene>
    <name evidence="1" type="ORF">F6X38_09745</name>
</gene>
<dbReference type="AlphaFoldDB" id="A0A7V7TWK9"/>
<sequence length="69" mass="7964">MIEEHLEMAHRHVAEGQRLIAGQKERITELDRDGHDTAEARKLLLSFEDVQREHIAHQARIEQELASLG</sequence>
<evidence type="ECO:0000313" key="2">
    <source>
        <dbReference type="Proteomes" id="UP000432089"/>
    </source>
</evidence>
<dbReference type="EMBL" id="VZDO01000006">
    <property type="protein sequence ID" value="KAB0680083.1"/>
    <property type="molecule type" value="Genomic_DNA"/>
</dbReference>
<name>A0A7V7TWK9_9HYPH</name>